<dbReference type="Proteomes" id="UP000825729">
    <property type="component" value="Unassembled WGS sequence"/>
</dbReference>
<reference evidence="1 2" key="1">
    <citation type="submission" date="2021-07" db="EMBL/GenBank/DDBJ databases">
        <title>The Aristolochia fimbriata genome: insights into angiosperm evolution, floral development and chemical biosynthesis.</title>
        <authorList>
            <person name="Jiao Y."/>
        </authorList>
    </citation>
    <scope>NUCLEOTIDE SEQUENCE [LARGE SCALE GENOMIC DNA]</scope>
    <source>
        <strain evidence="1">IBCAS-2021</strain>
        <tissue evidence="1">Leaf</tissue>
    </source>
</reference>
<dbReference type="EMBL" id="JAINDJ010000002">
    <property type="protein sequence ID" value="KAG9455956.1"/>
    <property type="molecule type" value="Genomic_DNA"/>
</dbReference>
<proteinExistence type="predicted"/>
<organism evidence="1 2">
    <name type="scientific">Aristolochia fimbriata</name>
    <name type="common">White veined hardy Dutchman's pipe vine</name>
    <dbReference type="NCBI Taxonomy" id="158543"/>
    <lineage>
        <taxon>Eukaryota</taxon>
        <taxon>Viridiplantae</taxon>
        <taxon>Streptophyta</taxon>
        <taxon>Embryophyta</taxon>
        <taxon>Tracheophyta</taxon>
        <taxon>Spermatophyta</taxon>
        <taxon>Magnoliopsida</taxon>
        <taxon>Magnoliidae</taxon>
        <taxon>Piperales</taxon>
        <taxon>Aristolochiaceae</taxon>
        <taxon>Aristolochia</taxon>
    </lineage>
</organism>
<evidence type="ECO:0000313" key="2">
    <source>
        <dbReference type="Proteomes" id="UP000825729"/>
    </source>
</evidence>
<accession>A0AAV7F7Z7</accession>
<protein>
    <submittedName>
        <fullName evidence="1">Uncharacterized protein</fullName>
    </submittedName>
</protein>
<dbReference type="AlphaFoldDB" id="A0AAV7F7Z7"/>
<keyword evidence="2" id="KW-1185">Reference proteome</keyword>
<gene>
    <name evidence="1" type="ORF">H6P81_000464</name>
</gene>
<evidence type="ECO:0000313" key="1">
    <source>
        <dbReference type="EMBL" id="KAG9455956.1"/>
    </source>
</evidence>
<name>A0AAV7F7Z7_ARIFI</name>
<comment type="caution">
    <text evidence="1">The sequence shown here is derived from an EMBL/GenBank/DDBJ whole genome shotgun (WGS) entry which is preliminary data.</text>
</comment>
<sequence length="256" mass="29495">MSGSEKEPLLLRRFRSFVEKKQEDFGDDHQEGSKLNLLAISYAIKGKFPRIDPEDVRHCRLCSLHRNADTCLFSTKRCRPIWYQFVGHFLTGSIGLPEICYGRRLYPVSVRIVFFRVRLEHFWNQEGDSFSLTIRIKASQFDPAKNVGHPSNRIATWDSNLLDHNIVSTSDPSMVRGTSPIKSWICSFSGDYPYRNLNFPSFKKKHEPIDSTLSMIIISCLDRQPTSKQQNDSLPTKLSTEQIILHKVTQGDKTTR</sequence>